<dbReference type="OMA" id="NGFRWPF"/>
<dbReference type="Gene3D" id="3.40.605.10">
    <property type="entry name" value="Aldehyde Dehydrogenase, Chain A, domain 1"/>
    <property type="match status" value="1"/>
</dbReference>
<dbReference type="FunFam" id="3.40.605.10:FF:000019">
    <property type="entry name" value="probable aldehyde dehydrogenase"/>
    <property type="match status" value="1"/>
</dbReference>
<dbReference type="SUPFAM" id="SSF53720">
    <property type="entry name" value="ALDH-like"/>
    <property type="match status" value="1"/>
</dbReference>
<dbReference type="InterPro" id="IPR016160">
    <property type="entry name" value="Ald_DH_CS_CYS"/>
</dbReference>
<dbReference type="EnsemblProtists" id="PYU1_T013927">
    <property type="protein sequence ID" value="PYU1_T013927"/>
    <property type="gene ID" value="PYU1_G013898"/>
</dbReference>
<evidence type="ECO:0000313" key="5">
    <source>
        <dbReference type="EnsemblProtists" id="PYU1_T013927"/>
    </source>
</evidence>
<dbReference type="HOGENOM" id="CLU_039242_0_0_1"/>
<dbReference type="InterPro" id="IPR016162">
    <property type="entry name" value="Ald_DH_N"/>
</dbReference>
<reference evidence="6" key="1">
    <citation type="journal article" date="2010" name="Genome Biol.">
        <title>Genome sequence of the necrotrophic plant pathogen Pythium ultimum reveals original pathogenicity mechanisms and effector repertoire.</title>
        <authorList>
            <person name="Levesque C.A."/>
            <person name="Brouwer H."/>
            <person name="Cano L."/>
            <person name="Hamilton J.P."/>
            <person name="Holt C."/>
            <person name="Huitema E."/>
            <person name="Raffaele S."/>
            <person name="Robideau G.P."/>
            <person name="Thines M."/>
            <person name="Win J."/>
            <person name="Zerillo M.M."/>
            <person name="Beakes G.W."/>
            <person name="Boore J.L."/>
            <person name="Busam D."/>
            <person name="Dumas B."/>
            <person name="Ferriera S."/>
            <person name="Fuerstenberg S.I."/>
            <person name="Gachon C.M."/>
            <person name="Gaulin E."/>
            <person name="Govers F."/>
            <person name="Grenville-Briggs L."/>
            <person name="Horner N."/>
            <person name="Hostetler J."/>
            <person name="Jiang R.H."/>
            <person name="Johnson J."/>
            <person name="Krajaejun T."/>
            <person name="Lin H."/>
            <person name="Meijer H.J."/>
            <person name="Moore B."/>
            <person name="Morris P."/>
            <person name="Phuntmart V."/>
            <person name="Puiu D."/>
            <person name="Shetty J."/>
            <person name="Stajich J.E."/>
            <person name="Tripathy S."/>
            <person name="Wawra S."/>
            <person name="van West P."/>
            <person name="Whitty B.R."/>
            <person name="Coutinho P.M."/>
            <person name="Henrissat B."/>
            <person name="Martin F."/>
            <person name="Thomas P.D."/>
            <person name="Tyler B.M."/>
            <person name="De Vries R.P."/>
            <person name="Kamoun S."/>
            <person name="Yandell M."/>
            <person name="Tisserat N."/>
            <person name="Buell C.R."/>
        </authorList>
    </citation>
    <scope>NUCLEOTIDE SEQUENCE</scope>
    <source>
        <strain evidence="6">DAOM:BR144</strain>
    </source>
</reference>
<dbReference type="AlphaFoldDB" id="K3X9M8"/>
<dbReference type="GO" id="GO:0004029">
    <property type="term" value="F:aldehyde dehydrogenase (NAD+) activity"/>
    <property type="evidence" value="ECO:0007669"/>
    <property type="project" value="InterPro"/>
</dbReference>
<keyword evidence="2" id="KW-0560">Oxidoreductase</keyword>
<dbReference type="Proteomes" id="UP000019132">
    <property type="component" value="Unassembled WGS sequence"/>
</dbReference>
<dbReference type="InterPro" id="IPR015590">
    <property type="entry name" value="Aldehyde_DH_dom"/>
</dbReference>
<reference evidence="6" key="2">
    <citation type="submission" date="2010-04" db="EMBL/GenBank/DDBJ databases">
        <authorList>
            <person name="Buell R."/>
            <person name="Hamilton J."/>
            <person name="Hostetler J."/>
        </authorList>
    </citation>
    <scope>NUCLEOTIDE SEQUENCE [LARGE SCALE GENOMIC DNA]</scope>
    <source>
        <strain evidence="6">DAOM:BR144</strain>
    </source>
</reference>
<evidence type="ECO:0000256" key="3">
    <source>
        <dbReference type="ARBA" id="ARBA00023027"/>
    </source>
</evidence>
<dbReference type="eggNOG" id="KOG2451">
    <property type="taxonomic scope" value="Eukaryota"/>
</dbReference>
<evidence type="ECO:0000313" key="6">
    <source>
        <dbReference type="Proteomes" id="UP000019132"/>
    </source>
</evidence>
<dbReference type="InParanoid" id="K3X9M8"/>
<dbReference type="STRING" id="431595.K3X9M8"/>
<dbReference type="FunFam" id="3.40.309.10:FF:000023">
    <property type="entry name" value="Aldehyde dehydrogenase 12"/>
    <property type="match status" value="1"/>
</dbReference>
<keyword evidence="6" id="KW-1185">Reference proteome</keyword>
<reference evidence="5" key="3">
    <citation type="submission" date="2015-02" db="UniProtKB">
        <authorList>
            <consortium name="EnsemblProtists"/>
        </authorList>
    </citation>
    <scope>IDENTIFICATION</scope>
    <source>
        <strain evidence="5">DAOM BR144</strain>
    </source>
</reference>
<evidence type="ECO:0000256" key="2">
    <source>
        <dbReference type="ARBA" id="ARBA00023002"/>
    </source>
</evidence>
<dbReference type="PANTHER" id="PTHR43521:SF7">
    <property type="entry name" value="DELTA-1-PYRROLINE-5-CARBOXYLATE DEHYDROGENASE 12A1, MITOCHONDRIAL"/>
    <property type="match status" value="1"/>
</dbReference>
<dbReference type="EMBL" id="GL376578">
    <property type="status" value="NOT_ANNOTATED_CDS"/>
    <property type="molecule type" value="Genomic_DNA"/>
</dbReference>
<organism evidence="5 6">
    <name type="scientific">Globisporangium ultimum (strain ATCC 200006 / CBS 805.95 / DAOM BR144)</name>
    <name type="common">Pythium ultimum</name>
    <dbReference type="NCBI Taxonomy" id="431595"/>
    <lineage>
        <taxon>Eukaryota</taxon>
        <taxon>Sar</taxon>
        <taxon>Stramenopiles</taxon>
        <taxon>Oomycota</taxon>
        <taxon>Peronosporomycetes</taxon>
        <taxon>Pythiales</taxon>
        <taxon>Pythiaceae</taxon>
        <taxon>Globisporangium</taxon>
    </lineage>
</organism>
<evidence type="ECO:0000256" key="1">
    <source>
        <dbReference type="ARBA" id="ARBA00009986"/>
    </source>
</evidence>
<dbReference type="Pfam" id="PF00171">
    <property type="entry name" value="Aldedh"/>
    <property type="match status" value="1"/>
</dbReference>
<accession>K3X9M8</accession>
<feature type="domain" description="Aldehyde dehydrogenase" evidence="4">
    <location>
        <begin position="42"/>
        <end position="477"/>
    </location>
</feature>
<dbReference type="InterPro" id="IPR016163">
    <property type="entry name" value="Ald_DH_C"/>
</dbReference>
<dbReference type="Gene3D" id="3.40.309.10">
    <property type="entry name" value="Aldehyde Dehydrogenase, Chain A, domain 2"/>
    <property type="match status" value="1"/>
</dbReference>
<dbReference type="PROSITE" id="PS00070">
    <property type="entry name" value="ALDEHYDE_DEHYDR_CYS"/>
    <property type="match status" value="1"/>
</dbReference>
<protein>
    <recommendedName>
        <fullName evidence="4">Aldehyde dehydrogenase domain-containing protein</fullName>
    </recommendedName>
</protein>
<dbReference type="PANTHER" id="PTHR43521">
    <property type="entry name" value="ALPHA-AMINOADIPIC SEMIALDEHYDE DEHYDROGENASE"/>
    <property type="match status" value="1"/>
</dbReference>
<dbReference type="InterPro" id="IPR016161">
    <property type="entry name" value="Ald_DH/histidinol_DH"/>
</dbReference>
<sequence>MLRSNGAALRSFSSIPSWATVDPNKISAAHPGEGFNLVHGEWIKSTKTENIVDPMNGEVFLKMPATQSSELTPFVESMAKCPKHGLHNPLKNPQRYVHYGDVSNKAGTMLRDPKVSDYFTRLIQRVSPKSYAQAEVEVKVTRKFLENFSSDQVRFLARSFGVPGDHLGQTSHGYRWPYGPVALITPFNFPFEIPVLQLMGALFMGNKVLLKVDSKVSIVMQEMLRMLHACGMPTTDVDFIHSDGPVMNELLLKTKPRNTLFTGSSAVAEKLAKDLNGRIKLEDAGFDWKILGPDVHNFDYVSWTCDQDAYACSGQKCSAQSIVFMHKNWVEAGIEKKLKELASRRKLDDLTVGPVLTVTTKRMLDHVDALLKIPGARVAFGGKELQNHTIPSVYGAIEPTAVFVPLDQMMKPEYFDLVTTEIFGPFQVLTEYDDRHVKHMLDALERMNAHLTAAVVSNDVHFQQKVLSHTVNGTTYSGIRARTTGAPQNHWFGPAGDPCAGGIGTPEAIKLVWSCHREIISDIGPIANDWTIPEAT</sequence>
<proteinExistence type="inferred from homology"/>
<name>K3X9M8_GLOUD</name>
<dbReference type="InterPro" id="IPR044638">
    <property type="entry name" value="ALDH7A1-like"/>
</dbReference>
<dbReference type="VEuPathDB" id="FungiDB:PYU1_G013898"/>
<keyword evidence="3" id="KW-0520">NAD</keyword>
<evidence type="ECO:0000259" key="4">
    <source>
        <dbReference type="Pfam" id="PF00171"/>
    </source>
</evidence>
<comment type="similarity">
    <text evidence="1">Belongs to the aldehyde dehydrogenase family.</text>
</comment>